<dbReference type="GeneID" id="67013074"/>
<evidence type="ECO:0000313" key="1">
    <source>
        <dbReference type="EMBL" id="CAG5137674.1"/>
    </source>
</evidence>
<dbReference type="Proteomes" id="UP000676310">
    <property type="component" value="Unassembled WGS sequence"/>
</dbReference>
<keyword evidence="2" id="KW-1185">Reference proteome</keyword>
<proteinExistence type="predicted"/>
<sequence length="201" mass="23018">MTGGKQKNNYGSISRDVDTITCDNQLNSPLLRLPGEIRNRVYEYVFSGSETVVNYLYRNRWPHSKKSTPVHVLATCRQIHHEASSIFWDACIINAYFVNGLVDVEVAMRTSKCARITSLVVNENVAWEMSHPSPTAETPYILQMLPMLRKLYVQRAYAFDTIEDIVEILSGIAAEGFEVEYRPSGTVRTFEYGQHSQILWY</sequence>
<protein>
    <submittedName>
        <fullName evidence="1">Uncharacterized protein</fullName>
    </submittedName>
</protein>
<gene>
    <name evidence="1" type="ORF">ALTATR162_LOCUS171</name>
</gene>
<dbReference type="AlphaFoldDB" id="A0A8J2HS21"/>
<reference evidence="1" key="1">
    <citation type="submission" date="2021-05" db="EMBL/GenBank/DDBJ databases">
        <authorList>
            <person name="Stam R."/>
        </authorList>
    </citation>
    <scope>NUCLEOTIDE SEQUENCE</scope>
    <source>
        <strain evidence="1">CS162</strain>
    </source>
</reference>
<dbReference type="OrthoDB" id="3645052at2759"/>
<name>A0A8J2HS21_9PLEO</name>
<organism evidence="1 2">
    <name type="scientific">Alternaria atra</name>
    <dbReference type="NCBI Taxonomy" id="119953"/>
    <lineage>
        <taxon>Eukaryota</taxon>
        <taxon>Fungi</taxon>
        <taxon>Dikarya</taxon>
        <taxon>Ascomycota</taxon>
        <taxon>Pezizomycotina</taxon>
        <taxon>Dothideomycetes</taxon>
        <taxon>Pleosporomycetidae</taxon>
        <taxon>Pleosporales</taxon>
        <taxon>Pleosporineae</taxon>
        <taxon>Pleosporaceae</taxon>
        <taxon>Alternaria</taxon>
        <taxon>Alternaria sect. Ulocladioides</taxon>
    </lineage>
</organism>
<dbReference type="PANTHER" id="PTHR38790:SF4">
    <property type="entry name" value="2EXR DOMAIN-CONTAINING PROTEIN"/>
    <property type="match status" value="1"/>
</dbReference>
<evidence type="ECO:0000313" key="2">
    <source>
        <dbReference type="Proteomes" id="UP000676310"/>
    </source>
</evidence>
<dbReference type="RefSeq" id="XP_043163699.1">
    <property type="nucleotide sequence ID" value="XM_043307764.1"/>
</dbReference>
<dbReference type="EMBL" id="CAJRGZ010000012">
    <property type="protein sequence ID" value="CAG5137674.1"/>
    <property type="molecule type" value="Genomic_DNA"/>
</dbReference>
<accession>A0A8J2HS21</accession>
<dbReference type="PANTHER" id="PTHR38790">
    <property type="entry name" value="2EXR DOMAIN-CONTAINING PROTEIN-RELATED"/>
    <property type="match status" value="1"/>
</dbReference>
<comment type="caution">
    <text evidence="1">The sequence shown here is derived from an EMBL/GenBank/DDBJ whole genome shotgun (WGS) entry which is preliminary data.</text>
</comment>